<keyword evidence="1" id="KW-0472">Membrane</keyword>
<dbReference type="RefSeq" id="WP_204202209.1">
    <property type="nucleotide sequence ID" value="NZ_JAFELM010000016.1"/>
</dbReference>
<protein>
    <submittedName>
        <fullName evidence="3">GGDEF domain-containing protein</fullName>
    </submittedName>
</protein>
<dbReference type="InterPro" id="IPR029787">
    <property type="entry name" value="Nucleotide_cyclase"/>
</dbReference>
<dbReference type="PANTHER" id="PTHR45138:SF9">
    <property type="entry name" value="DIGUANYLATE CYCLASE DGCM-RELATED"/>
    <property type="match status" value="1"/>
</dbReference>
<accession>A0ABS2DEE2</accession>
<dbReference type="PROSITE" id="PS50887">
    <property type="entry name" value="GGDEF"/>
    <property type="match status" value="1"/>
</dbReference>
<evidence type="ECO:0000313" key="3">
    <source>
        <dbReference type="EMBL" id="MBM6616835.1"/>
    </source>
</evidence>
<evidence type="ECO:0000259" key="2">
    <source>
        <dbReference type="PROSITE" id="PS50887"/>
    </source>
</evidence>
<dbReference type="Proteomes" id="UP001518925">
    <property type="component" value="Unassembled WGS sequence"/>
</dbReference>
<dbReference type="InterPro" id="IPR043128">
    <property type="entry name" value="Rev_trsase/Diguanyl_cyclase"/>
</dbReference>
<dbReference type="InterPro" id="IPR050469">
    <property type="entry name" value="Diguanylate_Cyclase"/>
</dbReference>
<name>A0ABS2DEE2_9BACI</name>
<dbReference type="InterPro" id="IPR000160">
    <property type="entry name" value="GGDEF_dom"/>
</dbReference>
<keyword evidence="1" id="KW-0812">Transmembrane</keyword>
<organism evidence="3 4">
    <name type="scientific">Bacillus suaedaesalsae</name>
    <dbReference type="NCBI Taxonomy" id="2810349"/>
    <lineage>
        <taxon>Bacteria</taxon>
        <taxon>Bacillati</taxon>
        <taxon>Bacillota</taxon>
        <taxon>Bacilli</taxon>
        <taxon>Bacillales</taxon>
        <taxon>Bacillaceae</taxon>
        <taxon>Bacillus</taxon>
    </lineage>
</organism>
<evidence type="ECO:0000313" key="4">
    <source>
        <dbReference type="Proteomes" id="UP001518925"/>
    </source>
</evidence>
<dbReference type="Gene3D" id="3.30.70.270">
    <property type="match status" value="1"/>
</dbReference>
<sequence length="385" mass="44424">MQNKKLKLYHYSYCTIFAVMFLYLYEPVSAYGWLVIITFSLVATVYDLRPIVLHSGDNLTLATPLLFTAGVLYGVSTIFFINLLVTILLMFFVPKKWFIHIFNGVQYTISGVIGLWVYKLIESNFTFEWNELVAFAGFSIVFYIMNVLLLTTFIHFQDGREYREMFPIFMEKKTIIIYFTTLAIGLLMVTVVKHEGLVGFLVFCLILFGLTLTYRSFYSMFDHFKSLSEKDELTRLYNHRYFQEYLEKVIEQGQKVSLLIIDLDHFKKYNDTFGHPKGDVLLRDIANIIKQNISESAIASRYGGEEFTVILPDVDKKSAVAIAERIRVAVASHQFEGSEQMPYKCITVSIGVSVFPEMSMTREGLIDLADQALYTSKNTRNKVSY</sequence>
<comment type="caution">
    <text evidence="3">The sequence shown here is derived from an EMBL/GenBank/DDBJ whole genome shotgun (WGS) entry which is preliminary data.</text>
</comment>
<feature type="transmembrane region" description="Helical" evidence="1">
    <location>
        <begin position="133"/>
        <end position="154"/>
    </location>
</feature>
<feature type="domain" description="GGDEF" evidence="2">
    <location>
        <begin position="254"/>
        <end position="385"/>
    </location>
</feature>
<keyword evidence="1" id="KW-1133">Transmembrane helix</keyword>
<dbReference type="EMBL" id="JAFELM010000016">
    <property type="protein sequence ID" value="MBM6616835.1"/>
    <property type="molecule type" value="Genomic_DNA"/>
</dbReference>
<proteinExistence type="predicted"/>
<dbReference type="PANTHER" id="PTHR45138">
    <property type="entry name" value="REGULATORY COMPONENTS OF SENSORY TRANSDUCTION SYSTEM"/>
    <property type="match status" value="1"/>
</dbReference>
<feature type="transmembrane region" description="Helical" evidence="1">
    <location>
        <begin position="198"/>
        <end position="217"/>
    </location>
</feature>
<reference evidence="3 4" key="1">
    <citation type="submission" date="2021-02" db="EMBL/GenBank/DDBJ databases">
        <title>Bacillus sp. RD4P76, an endophyte from a halophyte.</title>
        <authorList>
            <person name="Sun J.-Q."/>
        </authorList>
    </citation>
    <scope>NUCLEOTIDE SEQUENCE [LARGE SCALE GENOMIC DNA]</scope>
    <source>
        <strain evidence="3 4">RD4P76</strain>
    </source>
</reference>
<dbReference type="NCBIfam" id="TIGR00254">
    <property type="entry name" value="GGDEF"/>
    <property type="match status" value="1"/>
</dbReference>
<feature type="transmembrane region" description="Helical" evidence="1">
    <location>
        <begin position="30"/>
        <end position="46"/>
    </location>
</feature>
<dbReference type="SMART" id="SM00267">
    <property type="entry name" value="GGDEF"/>
    <property type="match status" value="1"/>
</dbReference>
<feature type="transmembrane region" description="Helical" evidence="1">
    <location>
        <begin position="175"/>
        <end position="192"/>
    </location>
</feature>
<gene>
    <name evidence="3" type="ORF">JR050_03950</name>
</gene>
<feature type="transmembrane region" description="Helical" evidence="1">
    <location>
        <begin position="66"/>
        <end position="92"/>
    </location>
</feature>
<dbReference type="CDD" id="cd01949">
    <property type="entry name" value="GGDEF"/>
    <property type="match status" value="1"/>
</dbReference>
<dbReference type="Pfam" id="PF00990">
    <property type="entry name" value="GGDEF"/>
    <property type="match status" value="1"/>
</dbReference>
<keyword evidence="4" id="KW-1185">Reference proteome</keyword>
<feature type="transmembrane region" description="Helical" evidence="1">
    <location>
        <begin position="104"/>
        <end position="121"/>
    </location>
</feature>
<dbReference type="SUPFAM" id="SSF55073">
    <property type="entry name" value="Nucleotide cyclase"/>
    <property type="match status" value="1"/>
</dbReference>
<evidence type="ECO:0000256" key="1">
    <source>
        <dbReference type="SAM" id="Phobius"/>
    </source>
</evidence>